<dbReference type="Proteomes" id="UP001458880">
    <property type="component" value="Unassembled WGS sequence"/>
</dbReference>
<dbReference type="GO" id="GO:0004827">
    <property type="term" value="F:proline-tRNA ligase activity"/>
    <property type="evidence" value="ECO:0007669"/>
    <property type="project" value="UniProtKB-EC"/>
</dbReference>
<dbReference type="SMART" id="SM00946">
    <property type="entry name" value="ProRS-C_1"/>
    <property type="match status" value="1"/>
</dbReference>
<dbReference type="InterPro" id="IPR014729">
    <property type="entry name" value="Rossmann-like_a/b/a_fold"/>
</dbReference>
<dbReference type="InterPro" id="IPR001412">
    <property type="entry name" value="aa-tRNA-synth_I_CS"/>
</dbReference>
<dbReference type="InterPro" id="IPR020056">
    <property type="entry name" value="Rbsml_bL25/Gln-tRNA_synth_N"/>
</dbReference>
<evidence type="ECO:0000256" key="13">
    <source>
        <dbReference type="ARBA" id="ARBA00023268"/>
    </source>
</evidence>
<comment type="similarity">
    <text evidence="1">In the C-terminal section; belongs to the class-II aminoacyl-tRNA synthetase family.</text>
</comment>
<keyword evidence="10" id="KW-0694">RNA-binding</keyword>
<dbReference type="GO" id="GO:0006433">
    <property type="term" value="P:prolyl-tRNA aminoacylation"/>
    <property type="evidence" value="ECO:0007669"/>
    <property type="project" value="InterPro"/>
</dbReference>
<evidence type="ECO:0000256" key="18">
    <source>
        <dbReference type="ARBA" id="ARBA00076053"/>
    </source>
</evidence>
<comment type="caution">
    <text evidence="23">The sequence shown here is derived from an EMBL/GenBank/DDBJ whole genome shotgun (WGS) entry which is preliminary data.</text>
</comment>
<keyword evidence="8" id="KW-0862">Zinc</keyword>
<comment type="catalytic activity">
    <reaction evidence="14">
        <text>tRNA(Glu) + L-glutamate + ATP = L-glutamyl-tRNA(Glu) + AMP + diphosphate</text>
        <dbReference type="Rhea" id="RHEA:23540"/>
        <dbReference type="Rhea" id="RHEA-COMP:9663"/>
        <dbReference type="Rhea" id="RHEA-COMP:9680"/>
        <dbReference type="ChEBI" id="CHEBI:29985"/>
        <dbReference type="ChEBI" id="CHEBI:30616"/>
        <dbReference type="ChEBI" id="CHEBI:33019"/>
        <dbReference type="ChEBI" id="CHEBI:78442"/>
        <dbReference type="ChEBI" id="CHEBI:78520"/>
        <dbReference type="ChEBI" id="CHEBI:456215"/>
        <dbReference type="EC" id="6.1.1.17"/>
    </reaction>
    <physiologicalReaction direction="left-to-right" evidence="14">
        <dbReference type="Rhea" id="RHEA:23541"/>
    </physiologicalReaction>
</comment>
<dbReference type="Gene3D" id="3.30.110.30">
    <property type="entry name" value="C-terminal domain of ProRS"/>
    <property type="match status" value="1"/>
</dbReference>
<dbReference type="InterPro" id="IPR016061">
    <property type="entry name" value="Pro-tRNA_ligase_II_C"/>
</dbReference>
<dbReference type="Pfam" id="PF00458">
    <property type="entry name" value="WHEP-TRS"/>
    <property type="match status" value="4"/>
</dbReference>
<gene>
    <name evidence="23" type="ORF">QE152_g28411</name>
</gene>
<feature type="domain" description="WHEP-TRS" evidence="22">
    <location>
        <begin position="1010"/>
        <end position="1066"/>
    </location>
</feature>
<dbReference type="PANTHER" id="PTHR43382">
    <property type="entry name" value="PROLYL-TRNA SYNTHETASE"/>
    <property type="match status" value="1"/>
</dbReference>
<dbReference type="Gene3D" id="1.10.287.10">
    <property type="entry name" value="S15/NS1, RNA-binding"/>
    <property type="match status" value="4"/>
</dbReference>
<dbReference type="Gene3D" id="2.40.240.10">
    <property type="entry name" value="Ribosomal Protein L25, Chain P"/>
    <property type="match status" value="1"/>
</dbReference>
<evidence type="ECO:0000256" key="6">
    <source>
        <dbReference type="ARBA" id="ARBA00022723"/>
    </source>
</evidence>
<dbReference type="SUPFAM" id="SSF50715">
    <property type="entry name" value="Ribosomal protein L25-like"/>
    <property type="match status" value="1"/>
</dbReference>
<keyword evidence="4" id="KW-0597">Phosphoprotein</keyword>
<dbReference type="EMBL" id="JASPKY010000354">
    <property type="protein sequence ID" value="KAK9704264.1"/>
    <property type="molecule type" value="Genomic_DNA"/>
</dbReference>
<dbReference type="SMART" id="SM00991">
    <property type="entry name" value="WHEP-TRS"/>
    <property type="match status" value="4"/>
</dbReference>
<reference evidence="23 24" key="1">
    <citation type="journal article" date="2024" name="BMC Genomics">
        <title>De novo assembly and annotation of Popillia japonica's genome with initial clues to its potential as an invasive pest.</title>
        <authorList>
            <person name="Cucini C."/>
            <person name="Boschi S."/>
            <person name="Funari R."/>
            <person name="Cardaioli E."/>
            <person name="Iannotti N."/>
            <person name="Marturano G."/>
            <person name="Paoli F."/>
            <person name="Bruttini M."/>
            <person name="Carapelli A."/>
            <person name="Frati F."/>
            <person name="Nardi F."/>
        </authorList>
    </citation>
    <scope>NUCLEOTIDE SEQUENCE [LARGE SCALE GENOMIC DNA]</scope>
    <source>
        <strain evidence="23">DMR45628</strain>
    </source>
</reference>
<dbReference type="Gene3D" id="1.20.1050.130">
    <property type="match status" value="1"/>
</dbReference>
<feature type="domain" description="WHEP-TRS" evidence="22">
    <location>
        <begin position="852"/>
        <end position="908"/>
    </location>
</feature>
<comment type="similarity">
    <text evidence="16">In the N-terminal section; belongs to the class-I aminoacyl-tRNA synthetase family. Glutamate--tRNA ligase type 2 subfamily.</text>
</comment>
<dbReference type="CDD" id="cd00862">
    <property type="entry name" value="ProRS_anticodon_zinc"/>
    <property type="match status" value="1"/>
</dbReference>
<dbReference type="Pfam" id="PF21972">
    <property type="entry name" value="Arc1p_N_like"/>
    <property type="match status" value="1"/>
</dbReference>
<dbReference type="FunFam" id="3.30.930.10:FF:000007">
    <property type="entry name" value="Bifunctional glutamate/proline--tRNA ligase"/>
    <property type="match status" value="1"/>
</dbReference>
<evidence type="ECO:0000256" key="5">
    <source>
        <dbReference type="ARBA" id="ARBA00022598"/>
    </source>
</evidence>
<dbReference type="InterPro" id="IPR004526">
    <property type="entry name" value="Glu-tRNA-synth_arc/euk"/>
</dbReference>
<evidence type="ECO:0000256" key="4">
    <source>
        <dbReference type="ARBA" id="ARBA00022553"/>
    </source>
</evidence>
<dbReference type="GO" id="GO:0017101">
    <property type="term" value="C:aminoacyl-tRNA synthetase multienzyme complex"/>
    <property type="evidence" value="ECO:0007669"/>
    <property type="project" value="UniProtKB-ARBA"/>
</dbReference>
<feature type="compositionally biased region" description="Polar residues" evidence="19">
    <location>
        <begin position="833"/>
        <end position="846"/>
    </location>
</feature>
<evidence type="ECO:0000259" key="22">
    <source>
        <dbReference type="PROSITE" id="PS51185"/>
    </source>
</evidence>
<dbReference type="InterPro" id="IPR002314">
    <property type="entry name" value="aa-tRNA-synt_IIb"/>
</dbReference>
<dbReference type="InterPro" id="IPR017449">
    <property type="entry name" value="Pro-tRNA_synth_II"/>
</dbReference>
<dbReference type="EC" id="6.1.1.15" evidence="2"/>
<dbReference type="SUPFAM" id="SSF47060">
    <property type="entry name" value="S15/NS1 RNA-binding domain"/>
    <property type="match status" value="4"/>
</dbReference>
<dbReference type="Pfam" id="PF20974">
    <property type="entry name" value="tRNA-synt_1c_C2"/>
    <property type="match status" value="1"/>
</dbReference>
<keyword evidence="13" id="KW-0511">Multifunctional enzyme</keyword>
<dbReference type="FunFam" id="1.20.1050.130:FF:000007">
    <property type="entry name" value="Bifunctional glutamate/proline--tRNA ligase"/>
    <property type="match status" value="1"/>
</dbReference>
<dbReference type="InterPro" id="IPR006195">
    <property type="entry name" value="aa-tRNA-synth_II"/>
</dbReference>
<dbReference type="Gene3D" id="3.30.930.10">
    <property type="entry name" value="Bira Bifunctional Protein, Domain 2"/>
    <property type="match status" value="1"/>
</dbReference>
<feature type="domain" description="WHEP-TRS" evidence="22">
    <location>
        <begin position="773"/>
        <end position="829"/>
    </location>
</feature>
<dbReference type="NCBIfam" id="TIGR00408">
    <property type="entry name" value="proS_fam_I"/>
    <property type="match status" value="1"/>
</dbReference>
<evidence type="ECO:0000256" key="8">
    <source>
        <dbReference type="ARBA" id="ARBA00022833"/>
    </source>
</evidence>
<dbReference type="FunFam" id="1.10.287.10:FF:000006">
    <property type="entry name" value="Bifunctional glutamate/proline--tRNA ligase"/>
    <property type="match status" value="4"/>
</dbReference>
<dbReference type="FunFam" id="3.30.110.30:FF:000001">
    <property type="entry name" value="Bifunctional glutamate/proline--tRNA ligase"/>
    <property type="match status" value="1"/>
</dbReference>
<dbReference type="InterPro" id="IPR036621">
    <property type="entry name" value="Anticodon-bd_dom_sf"/>
</dbReference>
<evidence type="ECO:0000259" key="21">
    <source>
        <dbReference type="PROSITE" id="PS50862"/>
    </source>
</evidence>
<name>A0AAW1JJK8_POPJA</name>
<dbReference type="SUPFAM" id="SSF52374">
    <property type="entry name" value="Nucleotidylyl transferase"/>
    <property type="match status" value="1"/>
</dbReference>
<dbReference type="SUPFAM" id="SSF55681">
    <property type="entry name" value="Class II aaRS and biotin synthetases"/>
    <property type="match status" value="1"/>
</dbReference>
<evidence type="ECO:0000256" key="11">
    <source>
        <dbReference type="ARBA" id="ARBA00022917"/>
    </source>
</evidence>
<dbReference type="FunFam" id="3.40.50.620:FF:000070">
    <property type="entry name" value="Bifunctional glutamate/proline--tRNA ligase"/>
    <property type="match status" value="1"/>
</dbReference>
<dbReference type="PRINTS" id="PR00987">
    <property type="entry name" value="TRNASYNTHGLU"/>
</dbReference>
<evidence type="ECO:0000256" key="3">
    <source>
        <dbReference type="ARBA" id="ARBA00012835"/>
    </source>
</evidence>
<feature type="region of interest" description="Disordered" evidence="19">
    <location>
        <begin position="1554"/>
        <end position="1577"/>
    </location>
</feature>
<evidence type="ECO:0000256" key="2">
    <source>
        <dbReference type="ARBA" id="ARBA00012831"/>
    </source>
</evidence>
<evidence type="ECO:0000256" key="1">
    <source>
        <dbReference type="ARBA" id="ARBA00009968"/>
    </source>
</evidence>
<comment type="catalytic activity">
    <reaction evidence="15">
        <text>tRNA(Pro) + L-proline + ATP = L-prolyl-tRNA(Pro) + AMP + diphosphate</text>
        <dbReference type="Rhea" id="RHEA:14305"/>
        <dbReference type="Rhea" id="RHEA-COMP:9700"/>
        <dbReference type="Rhea" id="RHEA-COMP:9702"/>
        <dbReference type="ChEBI" id="CHEBI:30616"/>
        <dbReference type="ChEBI" id="CHEBI:33019"/>
        <dbReference type="ChEBI" id="CHEBI:60039"/>
        <dbReference type="ChEBI" id="CHEBI:78442"/>
        <dbReference type="ChEBI" id="CHEBI:78532"/>
        <dbReference type="ChEBI" id="CHEBI:456215"/>
        <dbReference type="EC" id="6.1.1.15"/>
    </reaction>
    <physiologicalReaction direction="left-to-right" evidence="15">
        <dbReference type="Rhea" id="RHEA:14306"/>
    </physiologicalReaction>
</comment>
<dbReference type="Pfam" id="PF03129">
    <property type="entry name" value="HGTP_anticodon"/>
    <property type="match status" value="1"/>
</dbReference>
<evidence type="ECO:0000256" key="9">
    <source>
        <dbReference type="ARBA" id="ARBA00022840"/>
    </source>
</evidence>
<dbReference type="InterPro" id="IPR045864">
    <property type="entry name" value="aa-tRNA-synth_II/BPL/LPL"/>
</dbReference>
<dbReference type="CDD" id="cd00936">
    <property type="entry name" value="WEPRS_RNA"/>
    <property type="match status" value="4"/>
</dbReference>
<dbReference type="GO" id="GO:0005737">
    <property type="term" value="C:cytoplasm"/>
    <property type="evidence" value="ECO:0007669"/>
    <property type="project" value="InterPro"/>
</dbReference>
<dbReference type="PANTHER" id="PTHR43382:SF2">
    <property type="entry name" value="BIFUNCTIONAL GLUTAMATE_PROLINE--TRNA LIGASE"/>
    <property type="match status" value="1"/>
</dbReference>
<dbReference type="InterPro" id="IPR011035">
    <property type="entry name" value="Ribosomal_bL25/Gln-tRNA_synth"/>
</dbReference>
<feature type="compositionally biased region" description="Low complexity" evidence="19">
    <location>
        <begin position="177"/>
        <end position="194"/>
    </location>
</feature>
<feature type="region of interest" description="Disordered" evidence="19">
    <location>
        <begin position="177"/>
        <end position="205"/>
    </location>
</feature>
<dbReference type="HAMAP" id="MF_01571">
    <property type="entry name" value="Pro_tRNA_synth_type3"/>
    <property type="match status" value="1"/>
</dbReference>
<evidence type="ECO:0000256" key="15">
    <source>
        <dbReference type="ARBA" id="ARBA00050792"/>
    </source>
</evidence>
<dbReference type="PROSITE" id="PS50862">
    <property type="entry name" value="AA_TRNA_LIGASE_II"/>
    <property type="match status" value="1"/>
</dbReference>
<dbReference type="InterPro" id="IPR049437">
    <property type="entry name" value="tRNA-synt_1c_C2"/>
</dbReference>
<sequence>MKIVCSKTNPPLGGLLTVAYIKTPLQNKPSVEVQWGETSIVSNGKQSISCDTNNDVLRAIARLFDEEKLYGRSALEKSEVDSWLTFSIGPLSSKSDFICGIQHLNKVLAPSTYLVGKQFSIADFAVFSVLYASKQWHASLNKNEAPVHLLRWYNYISSQDYIQTALSSLPDEAKSALCPSSSSSASTKQSLDKSQTGNRQQEGKFVELPGAEMGKVVVRFPPEASGYLHIGHAKAALLNQYYQQAFQGKLIMRFDDTNPAKENVHFEKVILGDVAMLEIKPDMFTHTSEYFDQMLEYCEKLLKEGKAYVDDTEPELMKQEREQRIESKNRNNDYDKNFSLWQEMKKGSEKGQQCCVRAKIDMQSPNGCMRDPTIYRCKNEPHPRTGTKYKVYPTYDFACPIVDAIEGVTHTLRTMEYHDRDAQFYWFIEALGLRRPYIWEYSRLSMTNTVLSKRKLAWFVEEGLVDGWDDPRFPTVRGVLRRGMTVEGLKQFIINNSSSPRARVDRSSSWNGTRYGRSTKKLSIPSLRDTRPSITMRTYPSAVDYNAHVPVYVENAKEERLKVPSHPKNAEVGEKELWILWIGPKILIDSVDAESLKEGENATFINWGNLLIKKVNKENGRVTSVNAQTNTDNKDYKKTLKLTWLAETDKAEFTPTYCVYFDHIINKALLGKDEDFKQYIGHQTRVEYQMLGDPELRKLKKGDIIQLQRRGYFIVDVPYEPPVNLNTCREQPIILFNIPDGHKNDNPMAVPQIKPAEPVVKEPNPVATPKPKSPNEINAEIIKQGDVVRELKGRKAAKPEIDSAVKILLSLKSEYKTATNTEWKPGCVPPPDNQVSSPVAVTTPAESSAKKTPKELNDEITKQGDLVRNLKSKKAEKTEIDAAVKVLLALKSDYKAATNTDWKPGCTPPNSGPEQASLPPEPQPATVKANLDESAILQKITEQGNKIRELKSKKADKSTLEPEVKILLNLKADYKTLTGKDWKPGAVAAPVAVETATPPINTNSMPGTNGVDELVSRVNEQGNIVRNLKTNKAAKEEVDAAVKILLDLKGEYKKLTGTDFPVPGRGKDAKPQKVKEVKAKQAKEPAAKIKPVPVEAAAGDSGLKKQTRLGLEAKKEEDLSDWYSQVITKGELIEYYDVSGCYILRPWSFAIWEVIKDWFDKEIKRLGVQNCYFPMFVSRAALEKEKTHIADFSPEVAWVTKSGDSDMAEPIAIRPTSETVMYPTYAKWIQSYRDLPIKLNQWNNVVRWEFKHPQPFLRTREFLWQEGHTAYAIEADAKKEVTEILDLYAKIYTDLLAIPVIKGRKTEKEKFAGGNYTYTVEAFVSASGRAIQGATSHHLGQNFSKIFDIIYEDPETKEKKYIYQNSWGLTTRTIGVMIMVHADNQGLVLPPKVASVQIVIVPCGISVNLSDEDRTTLQESCYELEKELNDANVRVKGDYRDNYSPGWKFNHWELKGVPIRIELGPKDIKSQQLVAVRRDTGDKITIKRPTAVGDLKKLLDDIQFNLLTKASKDLLTHTVVTTQWSEFVSSLDKKCIIISPFCGQIPCEDNIKKDSTRDDAEADPNAPSMGAKSLCIPDEPPAPIKDSDKCIHPGCKNKPLFYTLFGRSY</sequence>
<dbReference type="GO" id="GO:0004818">
    <property type="term" value="F:glutamate-tRNA ligase activity"/>
    <property type="evidence" value="ECO:0007669"/>
    <property type="project" value="UniProtKB-EC"/>
</dbReference>
<evidence type="ECO:0000256" key="12">
    <source>
        <dbReference type="ARBA" id="ARBA00023146"/>
    </source>
</evidence>
<dbReference type="InterPro" id="IPR020058">
    <property type="entry name" value="Glu/Gln-tRNA-synth_Ib_cat-dom"/>
</dbReference>
<dbReference type="InterPro" id="IPR036282">
    <property type="entry name" value="Glutathione-S-Trfase_C_sf"/>
</dbReference>
<evidence type="ECO:0000256" key="17">
    <source>
        <dbReference type="ARBA" id="ARBA00067786"/>
    </source>
</evidence>
<feature type="domain" description="GST C-terminal" evidence="20">
    <location>
        <begin position="39"/>
        <end position="177"/>
    </location>
</feature>
<dbReference type="Gene3D" id="3.40.50.620">
    <property type="entry name" value="HUPs"/>
    <property type="match status" value="1"/>
</dbReference>
<accession>A0AAW1JJK8</accession>
<dbReference type="NCBIfam" id="TIGR00463">
    <property type="entry name" value="gltX_arch"/>
    <property type="match status" value="1"/>
</dbReference>
<dbReference type="FunFam" id="3.40.50.800:FF:000005">
    <property type="entry name" value="bifunctional glutamate/proline--tRNA ligase"/>
    <property type="match status" value="1"/>
</dbReference>
<feature type="region of interest" description="Disordered" evidence="19">
    <location>
        <begin position="822"/>
        <end position="856"/>
    </location>
</feature>
<evidence type="ECO:0000256" key="19">
    <source>
        <dbReference type="SAM" id="MobiDB-lite"/>
    </source>
</evidence>
<keyword evidence="11" id="KW-0648">Protein biosynthesis</keyword>
<evidence type="ECO:0000256" key="10">
    <source>
        <dbReference type="ARBA" id="ARBA00022884"/>
    </source>
</evidence>
<dbReference type="GO" id="GO:0046872">
    <property type="term" value="F:metal ion binding"/>
    <property type="evidence" value="ECO:0007669"/>
    <property type="project" value="UniProtKB-KW"/>
</dbReference>
<evidence type="ECO:0000256" key="14">
    <source>
        <dbReference type="ARBA" id="ARBA00047366"/>
    </source>
</evidence>
<dbReference type="InterPro" id="IPR000924">
    <property type="entry name" value="Glu/Gln-tRNA-synth"/>
</dbReference>
<dbReference type="EC" id="6.1.1.17" evidence="3"/>
<dbReference type="CDD" id="cd00778">
    <property type="entry name" value="ProRS_core_arch_euk"/>
    <property type="match status" value="1"/>
</dbReference>
<dbReference type="PROSITE" id="PS50405">
    <property type="entry name" value="GST_CTER"/>
    <property type="match status" value="1"/>
</dbReference>
<dbReference type="Gene3D" id="3.40.50.800">
    <property type="entry name" value="Anticodon-binding domain"/>
    <property type="match status" value="1"/>
</dbReference>
<keyword evidence="24" id="KW-1185">Reference proteome</keyword>
<keyword evidence="6" id="KW-0479">Metal-binding</keyword>
<dbReference type="SUPFAM" id="SSF52954">
    <property type="entry name" value="Class II aaRS ABD-related"/>
    <property type="match status" value="1"/>
</dbReference>
<dbReference type="Pfam" id="PF00587">
    <property type="entry name" value="tRNA-synt_2b"/>
    <property type="match status" value="1"/>
</dbReference>
<dbReference type="InterPro" id="IPR010987">
    <property type="entry name" value="Glutathione-S-Trfase_C-like"/>
</dbReference>
<dbReference type="Pfam" id="PF00749">
    <property type="entry name" value="tRNA-synt_1c"/>
    <property type="match status" value="1"/>
</dbReference>
<keyword evidence="7" id="KW-0547">Nucleotide-binding</keyword>
<feature type="region of interest" description="Disordered" evidence="19">
    <location>
        <begin position="898"/>
        <end position="925"/>
    </location>
</feature>
<dbReference type="InterPro" id="IPR033721">
    <property type="entry name" value="ProRS_core_arch_euk"/>
</dbReference>
<evidence type="ECO:0000256" key="7">
    <source>
        <dbReference type="ARBA" id="ARBA00022741"/>
    </source>
</evidence>
<dbReference type="SUPFAM" id="SSF47616">
    <property type="entry name" value="GST C-terminal domain-like"/>
    <property type="match status" value="1"/>
</dbReference>
<organism evidence="23 24">
    <name type="scientific">Popillia japonica</name>
    <name type="common">Japanese beetle</name>
    <dbReference type="NCBI Taxonomy" id="7064"/>
    <lineage>
        <taxon>Eukaryota</taxon>
        <taxon>Metazoa</taxon>
        <taxon>Ecdysozoa</taxon>
        <taxon>Arthropoda</taxon>
        <taxon>Hexapoda</taxon>
        <taxon>Insecta</taxon>
        <taxon>Pterygota</taxon>
        <taxon>Neoptera</taxon>
        <taxon>Endopterygota</taxon>
        <taxon>Coleoptera</taxon>
        <taxon>Polyphaga</taxon>
        <taxon>Scarabaeiformia</taxon>
        <taxon>Scarabaeidae</taxon>
        <taxon>Rutelinae</taxon>
        <taxon>Popillia</taxon>
    </lineage>
</organism>
<keyword evidence="12" id="KW-0030">Aminoacyl-tRNA synthetase</keyword>
<proteinExistence type="inferred from homology"/>
<dbReference type="SUPFAM" id="SSF64586">
    <property type="entry name" value="C-terminal domain of ProRS"/>
    <property type="match status" value="1"/>
</dbReference>
<dbReference type="InterPro" id="IPR009068">
    <property type="entry name" value="uS15_NS1_RNA-bd_sf"/>
</dbReference>
<dbReference type="InterPro" id="IPR053836">
    <property type="entry name" value="Arc1-like_N"/>
</dbReference>
<evidence type="ECO:0000259" key="20">
    <source>
        <dbReference type="PROSITE" id="PS50405"/>
    </source>
</evidence>
<dbReference type="Pfam" id="PF03950">
    <property type="entry name" value="tRNA-synt_1c_C"/>
    <property type="match status" value="1"/>
</dbReference>
<dbReference type="InterPro" id="IPR020059">
    <property type="entry name" value="Glu/Gln-tRNA-synth_Ib_codon-bd"/>
</dbReference>
<dbReference type="GO" id="GO:0005524">
    <property type="term" value="F:ATP binding"/>
    <property type="evidence" value="ECO:0007669"/>
    <property type="project" value="UniProtKB-KW"/>
</dbReference>
<dbReference type="GO" id="GO:0006424">
    <property type="term" value="P:glutamyl-tRNA aminoacylation"/>
    <property type="evidence" value="ECO:0007669"/>
    <property type="project" value="InterPro"/>
</dbReference>
<dbReference type="PROSITE" id="PS00762">
    <property type="entry name" value="WHEP_TRS_1"/>
    <property type="match status" value="4"/>
</dbReference>
<feature type="domain" description="Aminoacyl-transfer RNA synthetases class-II family profile" evidence="21">
    <location>
        <begin position="1149"/>
        <end position="1390"/>
    </location>
</feature>
<evidence type="ECO:0000313" key="23">
    <source>
        <dbReference type="EMBL" id="KAK9704264.1"/>
    </source>
</evidence>
<evidence type="ECO:0000313" key="24">
    <source>
        <dbReference type="Proteomes" id="UP001458880"/>
    </source>
</evidence>
<protein>
    <recommendedName>
        <fullName evidence="17">Bifunctional glutamate/proline--tRNA ligase</fullName>
        <ecNumber evidence="2">6.1.1.15</ecNumber>
        <ecNumber evidence="3">6.1.1.17</ecNumber>
    </recommendedName>
    <alternativeName>
        <fullName evidence="18">Bifunctional aminoacyl-tRNA synthetase</fullName>
    </alternativeName>
</protein>
<dbReference type="CDD" id="cd10309">
    <property type="entry name" value="GST_C_GluProRS_N"/>
    <property type="match status" value="1"/>
</dbReference>
<dbReference type="InterPro" id="IPR004499">
    <property type="entry name" value="Pro-tRNA-ligase_IIa_arc-type"/>
</dbReference>
<dbReference type="InterPro" id="IPR000738">
    <property type="entry name" value="WHEP-TRS_dom"/>
</dbReference>
<dbReference type="PROSITE" id="PS00178">
    <property type="entry name" value="AA_TRNA_LIGASE_I"/>
    <property type="match status" value="1"/>
</dbReference>
<evidence type="ECO:0000256" key="16">
    <source>
        <dbReference type="ARBA" id="ARBA00061295"/>
    </source>
</evidence>
<dbReference type="GO" id="GO:0003723">
    <property type="term" value="F:RNA binding"/>
    <property type="evidence" value="ECO:0007669"/>
    <property type="project" value="UniProtKB-KW"/>
</dbReference>
<keyword evidence="9" id="KW-0067">ATP-binding</keyword>
<feature type="domain" description="WHEP-TRS" evidence="22">
    <location>
        <begin position="932"/>
        <end position="988"/>
    </location>
</feature>
<dbReference type="InterPro" id="IPR004154">
    <property type="entry name" value="Anticodon-bd"/>
</dbReference>
<dbReference type="PROSITE" id="PS51185">
    <property type="entry name" value="WHEP_TRS_2"/>
    <property type="match status" value="4"/>
</dbReference>
<dbReference type="Pfam" id="PF09180">
    <property type="entry name" value="ProRS-C_1"/>
    <property type="match status" value="1"/>
</dbReference>
<keyword evidence="5" id="KW-0436">Ligase</keyword>